<evidence type="ECO:0000256" key="10">
    <source>
        <dbReference type="ARBA" id="ARBA00022989"/>
    </source>
</evidence>
<dbReference type="Gene3D" id="3.40.50.1000">
    <property type="entry name" value="HAD superfamily/HAD-like"/>
    <property type="match status" value="1"/>
</dbReference>
<dbReference type="NCBIfam" id="TIGR01494">
    <property type="entry name" value="ATPase_P-type"/>
    <property type="match status" value="1"/>
</dbReference>
<dbReference type="InterPro" id="IPR023298">
    <property type="entry name" value="ATPase_P-typ_TM_dom_sf"/>
</dbReference>
<comment type="subcellular location">
    <subcellularLocation>
        <location evidence="1">Cell membrane</location>
        <topology evidence="1">Multi-pass membrane protein</topology>
    </subcellularLocation>
    <subcellularLocation>
        <location evidence="12">Membrane</location>
    </subcellularLocation>
</comment>
<dbReference type="SUPFAM" id="SSF56784">
    <property type="entry name" value="HAD-like"/>
    <property type="match status" value="1"/>
</dbReference>
<evidence type="ECO:0000256" key="3">
    <source>
        <dbReference type="ARBA" id="ARBA00022475"/>
    </source>
</evidence>
<dbReference type="InterPro" id="IPR059000">
    <property type="entry name" value="ATPase_P-type_domA"/>
</dbReference>
<sequence length="804" mass="87064">MDQINQLSQTISTKSYQNCSVNEKLNFPLDIDKQSPYQKTIKISGLDCPNCAKELEEEIMEIEGVESANVDFIGQKVTVKCDQTTLEKVINCCNNFEEVEVIEESSSQANETIKIKGLCCANCARELEEELNKIGDLKARVDFMKMAVILNAKTKSARNQAIHTITHFEDVTIVTDSKENDRKSVIQSHQKDIICIAVSLVFFIPSFLLSALGKQSNNVVTFALCCVSYLSVGHKVLISTARNILNGRIFDENFLMALASLCAILLGIFSGSGFAEGVAVMLLYQIGELLQSIAVGSSRNSISALMSLHSHVATRLENGAHHVVPSDELKTGDTIVIKAGEKVPVDCRIVEGNSSLDMKSLNGEPLPKEVKEGDELLNGCINLSHVIKAVVVREYKNSAVAKILQLVENSTARKSKPEKFITKFAEFYTPTVCLAAFVVALFVPTMICASKSSFEWTTFCEWIYKALNFLVISCPCALVISVPLTYFGGIGRCAKSGILVKGSTCLDELALCTTAAFDKTGTLTEGSFKVISCSDDAALSLAAAAEKYSTHPISDAFGSVETGIEVDEAEELAGKGVKCNYEGKTLLCGNEKLLNEYKITFPEKKSSSTLVYVALGGEYKGVIEIDDKIKKDVEKTVIEMKKDGILHTVMVTGDSHERAIAIADKAGIDECFADLLPDEKIEKAIDLKSKGKLLYVGDGINDAPVMTVADCAVSMGKVGSDAAIEASDIVLVSDNISLLPKGRKIAKCTRRIVMQNIAGSLLVKFTIMILSICVPGFPLIISVGSDVGVMLVAVLNAMRTELIK</sequence>
<dbReference type="Proteomes" id="UP001470230">
    <property type="component" value="Unassembled WGS sequence"/>
</dbReference>
<dbReference type="SUPFAM" id="SSF81665">
    <property type="entry name" value="Calcium ATPase, transmembrane domain M"/>
    <property type="match status" value="1"/>
</dbReference>
<dbReference type="InterPro" id="IPR036163">
    <property type="entry name" value="HMA_dom_sf"/>
</dbReference>
<feature type="transmembrane region" description="Helical" evidence="12">
    <location>
        <begin position="752"/>
        <end position="772"/>
    </location>
</feature>
<keyword evidence="15" id="KW-1185">Reference proteome</keyword>
<keyword evidence="5 12" id="KW-0812">Transmembrane</keyword>
<dbReference type="SUPFAM" id="SSF55008">
    <property type="entry name" value="HMA, heavy metal-associated domain"/>
    <property type="match status" value="2"/>
</dbReference>
<keyword evidence="4" id="KW-0597">Phosphoprotein</keyword>
<evidence type="ECO:0000256" key="6">
    <source>
        <dbReference type="ARBA" id="ARBA00022723"/>
    </source>
</evidence>
<accession>A0ABR2JFN0</accession>
<dbReference type="InterPro" id="IPR001757">
    <property type="entry name" value="P_typ_ATPase"/>
</dbReference>
<evidence type="ECO:0000256" key="8">
    <source>
        <dbReference type="ARBA" id="ARBA00022840"/>
    </source>
</evidence>
<dbReference type="Pfam" id="PF00122">
    <property type="entry name" value="E1-E2_ATPase"/>
    <property type="match status" value="1"/>
</dbReference>
<keyword evidence="9" id="KW-1278">Translocase</keyword>
<dbReference type="NCBIfam" id="TIGR01525">
    <property type="entry name" value="ATPase-IB_hvy"/>
    <property type="match status" value="1"/>
</dbReference>
<evidence type="ECO:0000256" key="2">
    <source>
        <dbReference type="ARBA" id="ARBA00006024"/>
    </source>
</evidence>
<evidence type="ECO:0000256" key="11">
    <source>
        <dbReference type="ARBA" id="ARBA00023136"/>
    </source>
</evidence>
<gene>
    <name evidence="14" type="ORF">M9Y10_006612</name>
</gene>
<dbReference type="PROSITE" id="PS50846">
    <property type="entry name" value="HMA_2"/>
    <property type="match status" value="1"/>
</dbReference>
<protein>
    <recommendedName>
        <fullName evidence="13">HMA domain-containing protein</fullName>
    </recommendedName>
</protein>
<comment type="caution">
    <text evidence="14">The sequence shown here is derived from an EMBL/GenBank/DDBJ whole genome shotgun (WGS) entry which is preliminary data.</text>
</comment>
<evidence type="ECO:0000256" key="7">
    <source>
        <dbReference type="ARBA" id="ARBA00022741"/>
    </source>
</evidence>
<dbReference type="InterPro" id="IPR027256">
    <property type="entry name" value="P-typ_ATPase_IB"/>
</dbReference>
<feature type="transmembrane region" description="Helical" evidence="12">
    <location>
        <begin position="467"/>
        <end position="487"/>
    </location>
</feature>
<dbReference type="InterPro" id="IPR006121">
    <property type="entry name" value="HMA_dom"/>
</dbReference>
<feature type="transmembrane region" description="Helical" evidence="12">
    <location>
        <begin position="219"/>
        <end position="241"/>
    </location>
</feature>
<evidence type="ECO:0000256" key="12">
    <source>
        <dbReference type="RuleBase" id="RU362081"/>
    </source>
</evidence>
<keyword evidence="3" id="KW-1003">Cell membrane</keyword>
<dbReference type="InterPro" id="IPR017969">
    <property type="entry name" value="Heavy-metal-associated_CS"/>
</dbReference>
<dbReference type="PROSITE" id="PS01047">
    <property type="entry name" value="HMA_1"/>
    <property type="match status" value="2"/>
</dbReference>
<dbReference type="Pfam" id="PF00403">
    <property type="entry name" value="HMA"/>
    <property type="match status" value="1"/>
</dbReference>
<dbReference type="Gene3D" id="3.30.70.100">
    <property type="match status" value="2"/>
</dbReference>
<dbReference type="InterPro" id="IPR023214">
    <property type="entry name" value="HAD_sf"/>
</dbReference>
<feature type="transmembrane region" description="Helical" evidence="12">
    <location>
        <begin position="427"/>
        <end position="447"/>
    </location>
</feature>
<evidence type="ECO:0000256" key="9">
    <source>
        <dbReference type="ARBA" id="ARBA00022967"/>
    </source>
</evidence>
<evidence type="ECO:0000256" key="5">
    <source>
        <dbReference type="ARBA" id="ARBA00022692"/>
    </source>
</evidence>
<keyword evidence="7 12" id="KW-0547">Nucleotide-binding</keyword>
<evidence type="ECO:0000256" key="4">
    <source>
        <dbReference type="ARBA" id="ARBA00022553"/>
    </source>
</evidence>
<name>A0ABR2JFN0_9EUKA</name>
<keyword evidence="10 12" id="KW-1133">Transmembrane helix</keyword>
<organism evidence="14 15">
    <name type="scientific">Tritrichomonas musculus</name>
    <dbReference type="NCBI Taxonomy" id="1915356"/>
    <lineage>
        <taxon>Eukaryota</taxon>
        <taxon>Metamonada</taxon>
        <taxon>Parabasalia</taxon>
        <taxon>Tritrichomonadida</taxon>
        <taxon>Tritrichomonadidae</taxon>
        <taxon>Tritrichomonas</taxon>
    </lineage>
</organism>
<comment type="similarity">
    <text evidence="2 12">Belongs to the cation transport ATPase (P-type) (TC 3.A.3) family. Type IB subfamily.</text>
</comment>
<keyword evidence="11 12" id="KW-0472">Membrane</keyword>
<evidence type="ECO:0000313" key="14">
    <source>
        <dbReference type="EMBL" id="KAK8876407.1"/>
    </source>
</evidence>
<evidence type="ECO:0000313" key="15">
    <source>
        <dbReference type="Proteomes" id="UP001470230"/>
    </source>
</evidence>
<dbReference type="SUPFAM" id="SSF81653">
    <property type="entry name" value="Calcium ATPase, transduction domain A"/>
    <property type="match status" value="1"/>
</dbReference>
<reference evidence="14 15" key="1">
    <citation type="submission" date="2024-04" db="EMBL/GenBank/DDBJ databases">
        <title>Tritrichomonas musculus Genome.</title>
        <authorList>
            <person name="Alves-Ferreira E."/>
            <person name="Grigg M."/>
            <person name="Lorenzi H."/>
            <person name="Galac M."/>
        </authorList>
    </citation>
    <scope>NUCLEOTIDE SEQUENCE [LARGE SCALE GENOMIC DNA]</scope>
    <source>
        <strain evidence="14 15">EAF2021</strain>
    </source>
</reference>
<dbReference type="PANTHER" id="PTHR48085:SF5">
    <property type="entry name" value="CADMIUM_ZINC-TRANSPORTING ATPASE HMA4-RELATED"/>
    <property type="match status" value="1"/>
</dbReference>
<evidence type="ECO:0000259" key="13">
    <source>
        <dbReference type="PROSITE" id="PS50846"/>
    </source>
</evidence>
<feature type="transmembrane region" description="Helical" evidence="12">
    <location>
        <begin position="193"/>
        <end position="213"/>
    </location>
</feature>
<dbReference type="EMBL" id="JAPFFF010000012">
    <property type="protein sequence ID" value="KAK8876407.1"/>
    <property type="molecule type" value="Genomic_DNA"/>
</dbReference>
<keyword evidence="6 12" id="KW-0479">Metal-binding</keyword>
<dbReference type="Gene3D" id="3.40.1110.10">
    <property type="entry name" value="Calcium-transporting ATPase, cytoplasmic domain N"/>
    <property type="match status" value="1"/>
</dbReference>
<dbReference type="InterPro" id="IPR023299">
    <property type="entry name" value="ATPase_P-typ_cyto_dom_N"/>
</dbReference>
<dbReference type="InterPro" id="IPR018303">
    <property type="entry name" value="ATPase_P-typ_P_site"/>
</dbReference>
<evidence type="ECO:0000256" key="1">
    <source>
        <dbReference type="ARBA" id="ARBA00004651"/>
    </source>
</evidence>
<dbReference type="Gene3D" id="2.70.150.10">
    <property type="entry name" value="Calcium-transporting ATPase, cytoplasmic transduction domain A"/>
    <property type="match status" value="1"/>
</dbReference>
<dbReference type="InterPro" id="IPR008250">
    <property type="entry name" value="ATPase_P-typ_transduc_dom_A_sf"/>
</dbReference>
<dbReference type="InterPro" id="IPR036412">
    <property type="entry name" value="HAD-like_sf"/>
</dbReference>
<dbReference type="PROSITE" id="PS00154">
    <property type="entry name" value="ATPASE_E1_E2"/>
    <property type="match status" value="1"/>
</dbReference>
<proteinExistence type="inferred from homology"/>
<dbReference type="InterPro" id="IPR051014">
    <property type="entry name" value="Cation_Transport_ATPase_IB"/>
</dbReference>
<feature type="transmembrane region" description="Helical" evidence="12">
    <location>
        <begin position="253"/>
        <end position="271"/>
    </location>
</feature>
<dbReference type="NCBIfam" id="TIGR01512">
    <property type="entry name" value="ATPase-IB2_Cd"/>
    <property type="match status" value="1"/>
</dbReference>
<dbReference type="Pfam" id="PF00702">
    <property type="entry name" value="Hydrolase"/>
    <property type="match status" value="1"/>
</dbReference>
<keyword evidence="8 12" id="KW-0067">ATP-binding</keyword>
<dbReference type="PANTHER" id="PTHR48085">
    <property type="entry name" value="CADMIUM/ZINC-TRANSPORTING ATPASE HMA2-RELATED"/>
    <property type="match status" value="1"/>
</dbReference>
<feature type="domain" description="HMA" evidence="13">
    <location>
        <begin position="37"/>
        <end position="101"/>
    </location>
</feature>
<dbReference type="PRINTS" id="PR00119">
    <property type="entry name" value="CATATPASE"/>
</dbReference>